<dbReference type="RefSeq" id="XP_007703564.1">
    <property type="nucleotide sequence ID" value="XM_007705374.1"/>
</dbReference>
<dbReference type="eggNOG" id="ENOG502S5YP">
    <property type="taxonomic scope" value="Eukaryota"/>
</dbReference>
<feature type="signal peptide" evidence="3">
    <location>
        <begin position="1"/>
        <end position="15"/>
    </location>
</feature>
<accession>M2STW5</accession>
<evidence type="ECO:0008006" key="6">
    <source>
        <dbReference type="Google" id="ProtNLM"/>
    </source>
</evidence>
<name>M2STW5_COCSN</name>
<evidence type="ECO:0000256" key="1">
    <source>
        <dbReference type="ARBA" id="ARBA00022857"/>
    </source>
</evidence>
<reference evidence="5" key="2">
    <citation type="journal article" date="2013" name="PLoS Genet.">
        <title>Comparative genome structure, secondary metabolite, and effector coding capacity across Cochliobolus pathogens.</title>
        <authorList>
            <person name="Condon B.J."/>
            <person name="Leng Y."/>
            <person name="Wu D."/>
            <person name="Bushley K.E."/>
            <person name="Ohm R.A."/>
            <person name="Otillar R."/>
            <person name="Martin J."/>
            <person name="Schackwitz W."/>
            <person name="Grimwood J."/>
            <person name="MohdZainudin N."/>
            <person name="Xue C."/>
            <person name="Wang R."/>
            <person name="Manning V.A."/>
            <person name="Dhillon B."/>
            <person name="Tu Z.J."/>
            <person name="Steffenson B.J."/>
            <person name="Salamov A."/>
            <person name="Sun H."/>
            <person name="Lowry S."/>
            <person name="LaButti K."/>
            <person name="Han J."/>
            <person name="Copeland A."/>
            <person name="Lindquist E."/>
            <person name="Barry K."/>
            <person name="Schmutz J."/>
            <person name="Baker S.E."/>
            <person name="Ciuffetti L.M."/>
            <person name="Grigoriev I.V."/>
            <person name="Zhong S."/>
            <person name="Turgeon B.G."/>
        </authorList>
    </citation>
    <scope>NUCLEOTIDE SEQUENCE [LARGE SCALE GENOMIC DNA]</scope>
    <source>
        <strain evidence="5">ND90Pr / ATCC 201652</strain>
    </source>
</reference>
<reference evidence="4 5" key="1">
    <citation type="journal article" date="2012" name="PLoS Pathog.">
        <title>Diverse lifestyles and strategies of plant pathogenesis encoded in the genomes of eighteen Dothideomycetes fungi.</title>
        <authorList>
            <person name="Ohm R.A."/>
            <person name="Feau N."/>
            <person name="Henrissat B."/>
            <person name="Schoch C.L."/>
            <person name="Horwitz B.A."/>
            <person name="Barry K.W."/>
            <person name="Condon B.J."/>
            <person name="Copeland A.C."/>
            <person name="Dhillon B."/>
            <person name="Glaser F."/>
            <person name="Hesse C.N."/>
            <person name="Kosti I."/>
            <person name="LaButti K."/>
            <person name="Lindquist E.A."/>
            <person name="Lucas S."/>
            <person name="Salamov A.A."/>
            <person name="Bradshaw R.E."/>
            <person name="Ciuffetti L."/>
            <person name="Hamelin R.C."/>
            <person name="Kema G.H.J."/>
            <person name="Lawrence C."/>
            <person name="Scott J.A."/>
            <person name="Spatafora J.W."/>
            <person name="Turgeon B.G."/>
            <person name="de Wit P.J.G.M."/>
            <person name="Zhong S."/>
            <person name="Goodwin S.B."/>
            <person name="Grigoriev I.V."/>
        </authorList>
    </citation>
    <scope>NUCLEOTIDE SEQUENCE [LARGE SCALE GENOMIC DNA]</scope>
    <source>
        <strain evidence="5">ND90Pr / ATCC 201652</strain>
    </source>
</reference>
<dbReference type="InterPro" id="IPR036291">
    <property type="entry name" value="NAD(P)-bd_dom_sf"/>
</dbReference>
<evidence type="ECO:0000256" key="3">
    <source>
        <dbReference type="SAM" id="SignalP"/>
    </source>
</evidence>
<dbReference type="AlphaFoldDB" id="M2STW5"/>
<dbReference type="PANTHER" id="PTHR47706">
    <property type="entry name" value="NMRA-LIKE FAMILY PROTEIN"/>
    <property type="match status" value="1"/>
</dbReference>
<dbReference type="OrthoDB" id="419598at2759"/>
<dbReference type="Proteomes" id="UP000016934">
    <property type="component" value="Unassembled WGS sequence"/>
</dbReference>
<keyword evidence="5" id="KW-1185">Reference proteome</keyword>
<proteinExistence type="predicted"/>
<dbReference type="KEGG" id="bsc:COCSADRAFT_29748"/>
<feature type="chain" id="PRO_5012067908" description="NmrA-like domain-containing protein" evidence="3">
    <location>
        <begin position="16"/>
        <end position="265"/>
    </location>
</feature>
<organism evidence="4 5">
    <name type="scientific">Cochliobolus sativus (strain ND90Pr / ATCC 201652)</name>
    <name type="common">Common root rot and spot blotch fungus</name>
    <name type="synonym">Bipolaris sorokiniana</name>
    <dbReference type="NCBI Taxonomy" id="665912"/>
    <lineage>
        <taxon>Eukaryota</taxon>
        <taxon>Fungi</taxon>
        <taxon>Dikarya</taxon>
        <taxon>Ascomycota</taxon>
        <taxon>Pezizomycotina</taxon>
        <taxon>Dothideomycetes</taxon>
        <taxon>Pleosporomycetidae</taxon>
        <taxon>Pleosporales</taxon>
        <taxon>Pleosporineae</taxon>
        <taxon>Pleosporaceae</taxon>
        <taxon>Bipolaris</taxon>
    </lineage>
</organism>
<evidence type="ECO:0000256" key="2">
    <source>
        <dbReference type="ARBA" id="ARBA00023002"/>
    </source>
</evidence>
<dbReference type="STRING" id="665912.M2STW5"/>
<dbReference type="EMBL" id="KB445650">
    <property type="protein sequence ID" value="EMD60526.1"/>
    <property type="molecule type" value="Genomic_DNA"/>
</dbReference>
<dbReference type="Gene3D" id="3.90.25.10">
    <property type="entry name" value="UDP-galactose 4-epimerase, domain 1"/>
    <property type="match status" value="1"/>
</dbReference>
<dbReference type="OMA" id="ICCYFGS"/>
<gene>
    <name evidence="4" type="ORF">COCSADRAFT_29748</name>
</gene>
<keyword evidence="1" id="KW-0521">NADP</keyword>
<sequence length="265" mass="29429">MPITIAIASISSTLALLVAKSLLQQPDVRIRGSSSNISKIPDDLKSDSRISLVQSDPYDTETLRTLKVLIDLCEKEGVPRYIASDYTVEYRKLDPTDMVINFFTNDIVAYLDTKLGVKGVHIMVGLLIETFIDLFDAWRPEANELRYWGTGNEKLDFTSYQTAAEYVAAVALDPNASGFFKFRGDHKSMIEIANEIESVTGSRPFLKRNGPLVDFEKLLDGAGNMEQVAVDAQYFILTGKVSLGDDIDNAKYPSVKPEAFSVVLR</sequence>
<protein>
    <recommendedName>
        <fullName evidence="6">NmrA-like domain-containing protein</fullName>
    </recommendedName>
</protein>
<dbReference type="InterPro" id="IPR051609">
    <property type="entry name" value="NmrA/Isoflavone_reductase-like"/>
</dbReference>
<dbReference type="HOGENOM" id="CLU_079104_1_1_1"/>
<keyword evidence="3" id="KW-0732">Signal</keyword>
<dbReference type="Gene3D" id="3.40.50.720">
    <property type="entry name" value="NAD(P)-binding Rossmann-like Domain"/>
    <property type="match status" value="1"/>
</dbReference>
<dbReference type="GO" id="GO:0016491">
    <property type="term" value="F:oxidoreductase activity"/>
    <property type="evidence" value="ECO:0007669"/>
    <property type="project" value="UniProtKB-KW"/>
</dbReference>
<evidence type="ECO:0000313" key="5">
    <source>
        <dbReference type="Proteomes" id="UP000016934"/>
    </source>
</evidence>
<dbReference type="PANTHER" id="PTHR47706:SF9">
    <property type="entry name" value="NMRA-LIKE DOMAIN-CONTAINING PROTEIN-RELATED"/>
    <property type="match status" value="1"/>
</dbReference>
<evidence type="ECO:0000313" key="4">
    <source>
        <dbReference type="EMBL" id="EMD60526.1"/>
    </source>
</evidence>
<dbReference type="GeneID" id="19136115"/>
<dbReference type="SUPFAM" id="SSF51735">
    <property type="entry name" value="NAD(P)-binding Rossmann-fold domains"/>
    <property type="match status" value="1"/>
</dbReference>
<keyword evidence="2" id="KW-0560">Oxidoreductase</keyword>